<evidence type="ECO:0000313" key="2">
    <source>
        <dbReference type="EMBL" id="GMT08944.1"/>
    </source>
</evidence>
<comment type="caution">
    <text evidence="2">The sequence shown here is derived from an EMBL/GenBank/DDBJ whole genome shotgun (WGS) entry which is preliminary data.</text>
</comment>
<dbReference type="AlphaFoldDB" id="A0AAV5UPH1"/>
<evidence type="ECO:0000256" key="1">
    <source>
        <dbReference type="SAM" id="MobiDB-lite"/>
    </source>
</evidence>
<feature type="compositionally biased region" description="Basic and acidic residues" evidence="1">
    <location>
        <begin position="1"/>
        <end position="16"/>
    </location>
</feature>
<feature type="non-terminal residue" evidence="2">
    <location>
        <position position="1"/>
    </location>
</feature>
<evidence type="ECO:0000313" key="3">
    <source>
        <dbReference type="Proteomes" id="UP001432322"/>
    </source>
</evidence>
<dbReference type="Proteomes" id="UP001432322">
    <property type="component" value="Unassembled WGS sequence"/>
</dbReference>
<accession>A0AAV5UPH1</accession>
<protein>
    <submittedName>
        <fullName evidence="2">Uncharacterized protein</fullName>
    </submittedName>
</protein>
<name>A0AAV5UPH1_9BILA</name>
<dbReference type="EMBL" id="BTSY01000001">
    <property type="protein sequence ID" value="GMT08944.1"/>
    <property type="molecule type" value="Genomic_DNA"/>
</dbReference>
<feature type="region of interest" description="Disordered" evidence="1">
    <location>
        <begin position="1"/>
        <end position="28"/>
    </location>
</feature>
<gene>
    <name evidence="2" type="ORF">PFISCL1PPCAC_241</name>
</gene>
<organism evidence="2 3">
    <name type="scientific">Pristionchus fissidentatus</name>
    <dbReference type="NCBI Taxonomy" id="1538716"/>
    <lineage>
        <taxon>Eukaryota</taxon>
        <taxon>Metazoa</taxon>
        <taxon>Ecdysozoa</taxon>
        <taxon>Nematoda</taxon>
        <taxon>Chromadorea</taxon>
        <taxon>Rhabditida</taxon>
        <taxon>Rhabditina</taxon>
        <taxon>Diplogasteromorpha</taxon>
        <taxon>Diplogasteroidea</taxon>
        <taxon>Neodiplogasteridae</taxon>
        <taxon>Pristionchus</taxon>
    </lineage>
</organism>
<sequence>FVRDSRKNKYRSKPEELQQVQPAAAGRSTAKVLQAPPIAAASNGHQHLQQQQYYREAQQVNWARVGHAAGAVASTEGCGQPEPTVSVRCMIVDPAANSYAAAAAAMPADCLGQIV</sequence>
<feature type="non-terminal residue" evidence="2">
    <location>
        <position position="115"/>
    </location>
</feature>
<keyword evidence="3" id="KW-1185">Reference proteome</keyword>
<reference evidence="2" key="1">
    <citation type="submission" date="2023-10" db="EMBL/GenBank/DDBJ databases">
        <title>Genome assembly of Pristionchus species.</title>
        <authorList>
            <person name="Yoshida K."/>
            <person name="Sommer R.J."/>
        </authorList>
    </citation>
    <scope>NUCLEOTIDE SEQUENCE</scope>
    <source>
        <strain evidence="2">RS5133</strain>
    </source>
</reference>
<proteinExistence type="predicted"/>